<keyword evidence="1" id="KW-0812">Transmembrane</keyword>
<feature type="transmembrane region" description="Helical" evidence="1">
    <location>
        <begin position="31"/>
        <end position="56"/>
    </location>
</feature>
<accession>A0ABT0VKN8</accession>
<gene>
    <name evidence="2" type="ORF">KAK10_03615</name>
</gene>
<dbReference type="EMBL" id="JAGMVS010000045">
    <property type="protein sequence ID" value="MCM2437020.1"/>
    <property type="molecule type" value="Genomic_DNA"/>
</dbReference>
<protein>
    <recommendedName>
        <fullName evidence="4">NADH dehydrogenase subunit 6</fullName>
    </recommendedName>
</protein>
<evidence type="ECO:0000256" key="1">
    <source>
        <dbReference type="SAM" id="Phobius"/>
    </source>
</evidence>
<organism evidence="2 3">
    <name type="scientific">Periweissella beninensis</name>
    <dbReference type="NCBI Taxonomy" id="504936"/>
    <lineage>
        <taxon>Bacteria</taxon>
        <taxon>Bacillati</taxon>
        <taxon>Bacillota</taxon>
        <taxon>Bacilli</taxon>
        <taxon>Lactobacillales</taxon>
        <taxon>Lactobacillaceae</taxon>
        <taxon>Periweissella</taxon>
    </lineage>
</organism>
<evidence type="ECO:0000313" key="3">
    <source>
        <dbReference type="Proteomes" id="UP001057481"/>
    </source>
</evidence>
<reference evidence="2" key="1">
    <citation type="submission" date="2021-04" db="EMBL/GenBank/DDBJ databases">
        <title>Taxonomic assessment of Weissella genus.</title>
        <authorList>
            <person name="Fanelli F."/>
            <person name="Chieffi D."/>
            <person name="Dell'Aquila A."/>
            <person name="Gyu-Sung C."/>
            <person name="Franz C.M.A.P."/>
            <person name="Fusco V."/>
        </authorList>
    </citation>
    <scope>NUCLEOTIDE SEQUENCE</scope>
    <source>
        <strain evidence="2">LMG 25373</strain>
    </source>
</reference>
<feature type="transmembrane region" description="Helical" evidence="1">
    <location>
        <begin position="7"/>
        <end position="25"/>
    </location>
</feature>
<keyword evidence="1" id="KW-1133">Transmembrane helix</keyword>
<proteinExistence type="predicted"/>
<evidence type="ECO:0008006" key="4">
    <source>
        <dbReference type="Google" id="ProtNLM"/>
    </source>
</evidence>
<name>A0ABT0VKN8_9LACO</name>
<dbReference type="RefSeq" id="WP_205144183.1">
    <property type="nucleotide sequence ID" value="NZ_JAFBDN010000023.1"/>
</dbReference>
<keyword evidence="1" id="KW-0472">Membrane</keyword>
<evidence type="ECO:0000313" key="2">
    <source>
        <dbReference type="EMBL" id="MCM2437020.1"/>
    </source>
</evidence>
<dbReference type="Proteomes" id="UP001057481">
    <property type="component" value="Unassembled WGS sequence"/>
</dbReference>
<sequence length="70" mass="7939">MQKAIKCSLSGIIMVIFSLASLASIKFHWSMMITISVFIFIFIISSLLMTFVVIWLQKQNASHNKNSEEA</sequence>
<comment type="caution">
    <text evidence="2">The sequence shown here is derived from an EMBL/GenBank/DDBJ whole genome shotgun (WGS) entry which is preliminary data.</text>
</comment>
<keyword evidence="3" id="KW-1185">Reference proteome</keyword>